<feature type="region of interest" description="Disordered" evidence="1">
    <location>
        <begin position="1758"/>
        <end position="1779"/>
    </location>
</feature>
<feature type="compositionally biased region" description="Basic residues" evidence="1">
    <location>
        <begin position="301"/>
        <end position="312"/>
    </location>
</feature>
<feature type="region of interest" description="Disordered" evidence="1">
    <location>
        <begin position="664"/>
        <end position="715"/>
    </location>
</feature>
<feature type="compositionally biased region" description="Basic residues" evidence="1">
    <location>
        <begin position="1136"/>
        <end position="1145"/>
    </location>
</feature>
<evidence type="ECO:0000313" key="2">
    <source>
        <dbReference type="EMBL" id="CAH3175336.1"/>
    </source>
</evidence>
<dbReference type="Proteomes" id="UP001159427">
    <property type="component" value="Unassembled WGS sequence"/>
</dbReference>
<evidence type="ECO:0000256" key="1">
    <source>
        <dbReference type="SAM" id="MobiDB-lite"/>
    </source>
</evidence>
<feature type="compositionally biased region" description="Polar residues" evidence="1">
    <location>
        <begin position="1342"/>
        <end position="1353"/>
    </location>
</feature>
<feature type="compositionally biased region" description="Polar residues" evidence="1">
    <location>
        <begin position="1597"/>
        <end position="1611"/>
    </location>
</feature>
<feature type="region of interest" description="Disordered" evidence="1">
    <location>
        <begin position="1372"/>
        <end position="1418"/>
    </location>
</feature>
<name>A0ABN8RAK4_9CNID</name>
<feature type="compositionally biased region" description="Basic residues" evidence="1">
    <location>
        <begin position="1392"/>
        <end position="1402"/>
    </location>
</feature>
<feature type="compositionally biased region" description="Basic residues" evidence="1">
    <location>
        <begin position="1586"/>
        <end position="1596"/>
    </location>
</feature>
<feature type="compositionally biased region" description="Basic and acidic residues" evidence="1">
    <location>
        <begin position="1760"/>
        <end position="1769"/>
    </location>
</feature>
<feature type="region of interest" description="Disordered" evidence="1">
    <location>
        <begin position="1312"/>
        <end position="1355"/>
    </location>
</feature>
<dbReference type="EMBL" id="CALNXI010001703">
    <property type="protein sequence ID" value="CAH3175336.1"/>
    <property type="molecule type" value="Genomic_DNA"/>
</dbReference>
<organism evidence="2 3">
    <name type="scientific">Porites evermanni</name>
    <dbReference type="NCBI Taxonomy" id="104178"/>
    <lineage>
        <taxon>Eukaryota</taxon>
        <taxon>Metazoa</taxon>
        <taxon>Cnidaria</taxon>
        <taxon>Anthozoa</taxon>
        <taxon>Hexacorallia</taxon>
        <taxon>Scleractinia</taxon>
        <taxon>Fungiina</taxon>
        <taxon>Poritidae</taxon>
        <taxon>Porites</taxon>
    </lineage>
</organism>
<feature type="region of interest" description="Disordered" evidence="1">
    <location>
        <begin position="866"/>
        <end position="909"/>
    </location>
</feature>
<feature type="compositionally biased region" description="Low complexity" evidence="1">
    <location>
        <begin position="1403"/>
        <end position="1418"/>
    </location>
</feature>
<feature type="compositionally biased region" description="Basic residues" evidence="1">
    <location>
        <begin position="1770"/>
        <end position="1779"/>
    </location>
</feature>
<sequence>MANKIPTCISRDASCSTTSFDINEAHKMLTMLAQEDREHVLRGMQAIIDSYAVKTVGKAKDDVSSSMSRGQIRPSKKRRGRKRSSRNTSSNSDVDDSSARASQLLVNQGRMIIGSHSHDHTGCCATDEAVAAAKIEEEEPSSDNNDGKIISSVLLPDLTEVSIIEMSVTEEELRLLNQEARSSVRFMEAPYMEVEAAVAQIEEEAPFPDTNDPGSSVGFMEASYIEVEAAAAQIEEEAPSPDTNDPGLLTCNNSPATCMGEVDLYEKGHHTGLVSSANTNVGKDETKDEVSSSMSHGQIRPSKKRRGRKRSSRNTSSNSDVDDSSARASQLLVNQGGMVIGSYNHDHTGCCDTDKAAPTAKIEEEEPSSDNNDGKIISSVVLPDLTEISIIEMSVTEEELRLLNQEARSSVGFMEAPYMEVEAAAAQIEEEAPSPDTNDPGLLTCENSPATCMGEVDFCEKGHFKGLVSSANTNVGKDETKDDVSSSMSHGQRRSSKNRRGRKRSSRNTSSNSDVDDSSARASQLLVNQGGMMIGSYSHDHTGCCATDETAAAAKIEEEQPSSETNDEKIISSVVLPDLTEVSIIEMSVTEEELRLLNQEARSSVGFMEAPYIEVEAAAAQIEEEEPSPDTNDPGLLTCENSPATCMGEVDLCEKGHLKGLVSSANTNVSKDETKDDVSSSMSHGQRRSSKKRRGRKRSSRNTSSNSDVDDSSARASQLLVNQGGVIIGSYNHDHTGCCDTDQTTAAEKIEEEEPSSETNDEKIISSVVLPDLTEVSIIETSVTEEELRLLNQEARSSVGFMEAPYIEVEAAAAQIEEEAPSPDTNDPGLLICENSLATCMGEVDFCEKGDHKGLVSSANTNVGKVETKDDVSSSMSRGQRRSSKKRRGRKRSSRNTSSNSDVDDKSARASQLLVNQGGMMIGSYNHDHTGCCATDEAAPTAKIEEEELSSDNNDGKIISSVVLPDLTEVSIIEMSVTEEELRLLNQEARSSVGFMEAPYIEVEAAAAQIEEEEPSPDTNDPGLLTCENTPATCMGEVDLSEKGDHKGLVSSANTSVGKDELLVNQGRMIIGSYSHDHTGCCATDQTTAAEKIEEEEPSSETNDEKIISSVVLPDLTETKDDVWSSMSHGQIRPSEKRRGRKRSSRNASSNSDVDDSSTRASQLLVNQGGMIIGSYSHDHTGCCATDEAAPTAKIEEEEPSSDTNDEKIISSVVLPDLTEVSIIEMSVTEEELRLLNQEASSSVGFMEAPYMEVEATAAQIEEEAPSPDTNDPGLLTCENTPATCMGEVDFCEKGHFKGLVSSANTNVGKDEEVRVLSSMRSHEERKSSKERRGRKRSFSSMSRTSDVDNTSHIPRKLSKYEEVVSSANINVGKDEAKDDVSSSMSHGQIRPSKKRRGRIRSSRNTSSNSDVDDSSASASQLLVNQGRMIIGSYSHDHTGCCATDEAAATAKIEEEEPSSDTNDGKIISSVVLPDLTEVSIIEMSVTEEELRLLNQEARSSVGFMETPYMEVEAAAAQIEEEAPSPDTNDPGLLTCENSPATCMGEIDLSEKSHHKGLVSSANTNVGKDEEVRVLSSMRSHEERKSSKKRRGRKRSFSNMSRTSDGDNTSHIPRKLSKYEEVVSSANINVGKDEEPFRGSGMICMAPFTSEACSSGETVAQPLPMTATVKRELPAAFDPVPSTVEPDLESSDVMGYVRYFVSAAFNALFGGNFEAQAAAVAALPANWGQPLEDHPTHALNTRSRRRRLRRVWNGEEFVSEEARREETKPYTRRSRRRKN</sequence>
<comment type="caution">
    <text evidence="2">The sequence shown here is derived from an EMBL/GenBank/DDBJ whole genome shotgun (WGS) entry which is preliminary data.</text>
</comment>
<feature type="compositionally biased region" description="Basic residues" evidence="1">
    <location>
        <begin position="1329"/>
        <end position="1338"/>
    </location>
</feature>
<feature type="region of interest" description="Disordered" evidence="1">
    <location>
        <begin position="58"/>
        <end position="100"/>
    </location>
</feature>
<gene>
    <name evidence="2" type="ORF">PEVE_00010089</name>
</gene>
<feature type="compositionally biased region" description="Basic and acidic residues" evidence="1">
    <location>
        <begin position="1567"/>
        <end position="1585"/>
    </location>
</feature>
<feature type="region of interest" description="Disordered" evidence="1">
    <location>
        <begin position="1089"/>
        <end position="1160"/>
    </location>
</feature>
<feature type="region of interest" description="Disordered" evidence="1">
    <location>
        <begin position="273"/>
        <end position="327"/>
    </location>
</feature>
<feature type="compositionally biased region" description="Basic residues" evidence="1">
    <location>
        <begin position="491"/>
        <end position="506"/>
    </location>
</feature>
<feature type="compositionally biased region" description="Basic residues" evidence="1">
    <location>
        <begin position="74"/>
        <end position="85"/>
    </location>
</feature>
<feature type="region of interest" description="Disordered" evidence="1">
    <location>
        <begin position="1557"/>
        <end position="1615"/>
    </location>
</feature>
<feature type="region of interest" description="Disordered" evidence="1">
    <location>
        <begin position="469"/>
        <end position="521"/>
    </location>
</feature>
<reference evidence="2 3" key="1">
    <citation type="submission" date="2022-05" db="EMBL/GenBank/DDBJ databases">
        <authorList>
            <consortium name="Genoscope - CEA"/>
            <person name="William W."/>
        </authorList>
    </citation>
    <scope>NUCLEOTIDE SEQUENCE [LARGE SCALE GENOMIC DNA]</scope>
</reference>
<feature type="compositionally biased region" description="Basic and acidic residues" evidence="1">
    <location>
        <begin position="1312"/>
        <end position="1328"/>
    </location>
</feature>
<evidence type="ECO:0000313" key="3">
    <source>
        <dbReference type="Proteomes" id="UP001159427"/>
    </source>
</evidence>
<feature type="compositionally biased region" description="Basic residues" evidence="1">
    <location>
        <begin position="685"/>
        <end position="700"/>
    </location>
</feature>
<keyword evidence="3" id="KW-1185">Reference proteome</keyword>
<protein>
    <submittedName>
        <fullName evidence="2">Uncharacterized protein</fullName>
    </submittedName>
</protein>
<proteinExistence type="predicted"/>
<accession>A0ABN8RAK4</accession>
<feature type="compositionally biased region" description="Basic residues" evidence="1">
    <location>
        <begin position="879"/>
        <end position="894"/>
    </location>
</feature>